<comment type="caution">
    <text evidence="2">The sequence shown here is derived from an EMBL/GenBank/DDBJ whole genome shotgun (WGS) entry which is preliminary data.</text>
</comment>
<protein>
    <recommendedName>
        <fullName evidence="1">DUF1707 domain-containing protein</fullName>
    </recommendedName>
</protein>
<feature type="domain" description="DUF1707" evidence="1">
    <location>
        <begin position="11"/>
        <end position="63"/>
    </location>
</feature>
<dbReference type="Proteomes" id="UP000624325">
    <property type="component" value="Unassembled WGS sequence"/>
</dbReference>
<proteinExistence type="predicted"/>
<dbReference type="InterPro" id="IPR012551">
    <property type="entry name" value="DUF1707_SHOCT-like"/>
</dbReference>
<evidence type="ECO:0000313" key="3">
    <source>
        <dbReference type="Proteomes" id="UP000624325"/>
    </source>
</evidence>
<evidence type="ECO:0000259" key="1">
    <source>
        <dbReference type="Pfam" id="PF08044"/>
    </source>
</evidence>
<organism evidence="2 3">
    <name type="scientific">Asanoa iriomotensis</name>
    <dbReference type="NCBI Taxonomy" id="234613"/>
    <lineage>
        <taxon>Bacteria</taxon>
        <taxon>Bacillati</taxon>
        <taxon>Actinomycetota</taxon>
        <taxon>Actinomycetes</taxon>
        <taxon>Micromonosporales</taxon>
        <taxon>Micromonosporaceae</taxon>
        <taxon>Asanoa</taxon>
    </lineage>
</organism>
<sequence length="195" mass="21573">MTAELPSQRDIRMSDAERESVLARLNTAVSEGRLTMAEFEERVDGVLRSRTFRDVEPFLADLPRVAVVPAMEAKDVVELRGHAGQIRRSGRWAVPRKLVVRGVAGIVKLDFREAVFSHRFVEVELSTQGGTTFIVLPRGATADLDKLRTTGGFTLCRVNSYPDPASTAPHLVVTGSSAAGTLIVRYPRKLGRWTW</sequence>
<evidence type="ECO:0000313" key="2">
    <source>
        <dbReference type="EMBL" id="GIF56728.1"/>
    </source>
</evidence>
<name>A0ABQ4C1S3_9ACTN</name>
<accession>A0ABQ4C1S3</accession>
<reference evidence="2 3" key="1">
    <citation type="submission" date="2021-01" db="EMBL/GenBank/DDBJ databases">
        <title>Whole genome shotgun sequence of Asanoa iriomotensis NBRC 100142.</title>
        <authorList>
            <person name="Komaki H."/>
            <person name="Tamura T."/>
        </authorList>
    </citation>
    <scope>NUCLEOTIDE SEQUENCE [LARGE SCALE GENOMIC DNA]</scope>
    <source>
        <strain evidence="2 3">NBRC 100142</strain>
    </source>
</reference>
<dbReference type="Pfam" id="PF08044">
    <property type="entry name" value="DUF1707"/>
    <property type="match status" value="1"/>
</dbReference>
<gene>
    <name evidence="2" type="ORF">Air01nite_28230</name>
</gene>
<dbReference type="EMBL" id="BONC01000017">
    <property type="protein sequence ID" value="GIF56728.1"/>
    <property type="molecule type" value="Genomic_DNA"/>
</dbReference>
<dbReference type="RefSeq" id="WP_203702641.1">
    <property type="nucleotide sequence ID" value="NZ_BAAALU010000004.1"/>
</dbReference>
<dbReference type="PANTHER" id="PTHR40763">
    <property type="entry name" value="MEMBRANE PROTEIN-RELATED"/>
    <property type="match status" value="1"/>
</dbReference>
<keyword evidence="3" id="KW-1185">Reference proteome</keyword>
<dbReference type="PANTHER" id="PTHR40763:SF5">
    <property type="entry name" value="MEMBRANE PROTEIN"/>
    <property type="match status" value="1"/>
</dbReference>